<evidence type="ECO:0000259" key="1">
    <source>
        <dbReference type="Pfam" id="PF00156"/>
    </source>
</evidence>
<dbReference type="SUPFAM" id="SSF53271">
    <property type="entry name" value="PRTase-like"/>
    <property type="match status" value="1"/>
</dbReference>
<dbReference type="Gene3D" id="3.30.1310.20">
    <property type="entry name" value="PRTase-like"/>
    <property type="match status" value="1"/>
</dbReference>
<dbReference type="Pfam" id="PF00156">
    <property type="entry name" value="Pribosyltran"/>
    <property type="match status" value="1"/>
</dbReference>
<comment type="caution">
    <text evidence="2">The sequence shown here is derived from an EMBL/GenBank/DDBJ whole genome shotgun (WGS) entry which is preliminary data.</text>
</comment>
<keyword evidence="2" id="KW-0808">Transferase</keyword>
<accession>A0A832H6W2</accession>
<organism evidence="2">
    <name type="scientific">Oscillatoriales cyanobacterium SpSt-402</name>
    <dbReference type="NCBI Taxonomy" id="2282168"/>
    <lineage>
        <taxon>Bacteria</taxon>
        <taxon>Bacillati</taxon>
        <taxon>Cyanobacteriota</taxon>
        <taxon>Cyanophyceae</taxon>
        <taxon>Oscillatoriophycideae</taxon>
        <taxon>Oscillatoriales</taxon>
    </lineage>
</organism>
<dbReference type="GO" id="GO:0016757">
    <property type="term" value="F:glycosyltransferase activity"/>
    <property type="evidence" value="ECO:0007669"/>
    <property type="project" value="UniProtKB-KW"/>
</dbReference>
<dbReference type="Gene3D" id="3.40.50.2020">
    <property type="match status" value="1"/>
</dbReference>
<dbReference type="CDD" id="cd06223">
    <property type="entry name" value="PRTases_typeI"/>
    <property type="match status" value="1"/>
</dbReference>
<proteinExistence type="predicted"/>
<dbReference type="EMBL" id="DSRD01000907">
    <property type="protein sequence ID" value="HGW95507.1"/>
    <property type="molecule type" value="Genomic_DNA"/>
</dbReference>
<name>A0A832H6W2_9CYAN</name>
<dbReference type="InterPro" id="IPR029057">
    <property type="entry name" value="PRTase-like"/>
</dbReference>
<dbReference type="InterPro" id="IPR000836">
    <property type="entry name" value="PRTase_dom"/>
</dbReference>
<feature type="domain" description="Phosphoribosyltransferase" evidence="1">
    <location>
        <begin position="13"/>
        <end position="169"/>
    </location>
</feature>
<keyword evidence="2" id="KW-0328">Glycosyltransferase</keyword>
<protein>
    <submittedName>
        <fullName evidence="2">Phosphoribosyltransferase</fullName>
    </submittedName>
</protein>
<dbReference type="AlphaFoldDB" id="A0A832H6W2"/>
<sequence length="228" mass="24847">MHIHYARFQNRTEAGRLLAEQLKPYANRPKVVVLGLPRGGVPVAYEVATALQAPLDICLVRKLGVPGHRELAMGAIASGGVRVLNYDVISWLGISSKTIDHVAAAELKELQRRDRAYRGDRPQPDIHDHTVILIDDGIATGSTMRAAISVLKTQQPAHLVVAVPVAPPKVCDELQAEVNDVVCLMTPEAFYAIGIWYEDFSQTTDTEVRELLARESSHTQPSVASATG</sequence>
<evidence type="ECO:0000313" key="2">
    <source>
        <dbReference type="EMBL" id="HGW95507.1"/>
    </source>
</evidence>
<reference evidence="2" key="1">
    <citation type="journal article" date="2020" name="mSystems">
        <title>Genome- and Community-Level Interaction Insights into Carbon Utilization and Element Cycling Functions of Hydrothermarchaeota in Hydrothermal Sediment.</title>
        <authorList>
            <person name="Zhou Z."/>
            <person name="Liu Y."/>
            <person name="Xu W."/>
            <person name="Pan J."/>
            <person name="Luo Z.H."/>
            <person name="Li M."/>
        </authorList>
    </citation>
    <scope>NUCLEOTIDE SEQUENCE [LARGE SCALE GENOMIC DNA]</scope>
    <source>
        <strain evidence="2">SpSt-402</strain>
    </source>
</reference>
<gene>
    <name evidence="2" type="ORF">ENR47_14695</name>
</gene>